<organism evidence="12 13">
    <name type="scientific">Huso huso</name>
    <name type="common">Beluga</name>
    <name type="synonym">Acipenser huso</name>
    <dbReference type="NCBI Taxonomy" id="61971"/>
    <lineage>
        <taxon>Eukaryota</taxon>
        <taxon>Metazoa</taxon>
        <taxon>Chordata</taxon>
        <taxon>Craniata</taxon>
        <taxon>Vertebrata</taxon>
        <taxon>Euteleostomi</taxon>
        <taxon>Actinopterygii</taxon>
        <taxon>Chondrostei</taxon>
        <taxon>Acipenseriformes</taxon>
        <taxon>Acipenseridae</taxon>
        <taxon>Huso</taxon>
    </lineage>
</organism>
<dbReference type="EMBL" id="JAHFZB010000003">
    <property type="protein sequence ID" value="KAK6491844.1"/>
    <property type="molecule type" value="Genomic_DNA"/>
</dbReference>
<evidence type="ECO:0000256" key="5">
    <source>
        <dbReference type="ARBA" id="ARBA00023040"/>
    </source>
</evidence>
<keyword evidence="3 9" id="KW-0812">Transmembrane</keyword>
<keyword evidence="8 9" id="KW-0807">Transducer</keyword>
<dbReference type="PROSITE" id="PS50262">
    <property type="entry name" value="G_PROTEIN_RECEP_F1_2"/>
    <property type="match status" value="1"/>
</dbReference>
<keyword evidence="2" id="KW-1003">Cell membrane</keyword>
<evidence type="ECO:0000256" key="10">
    <source>
        <dbReference type="SAM" id="Phobius"/>
    </source>
</evidence>
<dbReference type="InterPro" id="IPR000355">
    <property type="entry name" value="Chemokine_rcpt"/>
</dbReference>
<evidence type="ECO:0000256" key="8">
    <source>
        <dbReference type="ARBA" id="ARBA00023224"/>
    </source>
</evidence>
<evidence type="ECO:0000313" key="12">
    <source>
        <dbReference type="EMBL" id="KAK6491844.1"/>
    </source>
</evidence>
<name>A0ABR1A432_HUSHU</name>
<evidence type="ECO:0000256" key="2">
    <source>
        <dbReference type="ARBA" id="ARBA00022475"/>
    </source>
</evidence>
<dbReference type="SUPFAM" id="SSF81321">
    <property type="entry name" value="Family A G protein-coupled receptor-like"/>
    <property type="match status" value="1"/>
</dbReference>
<keyword evidence="6 10" id="KW-0472">Membrane</keyword>
<reference evidence="12 13" key="1">
    <citation type="submission" date="2021-05" db="EMBL/GenBank/DDBJ databases">
        <authorList>
            <person name="Zahm M."/>
            <person name="Klopp C."/>
            <person name="Cabau C."/>
            <person name="Kuhl H."/>
            <person name="Suciu R."/>
            <person name="Ciorpac M."/>
            <person name="Holostenco D."/>
            <person name="Gessner J."/>
            <person name="Wuertz S."/>
            <person name="Hohne C."/>
            <person name="Stock M."/>
            <person name="Gislard M."/>
            <person name="Lluch J."/>
            <person name="Milhes M."/>
            <person name="Lampietro C."/>
            <person name="Lopez Roques C."/>
            <person name="Donnadieu C."/>
            <person name="Du K."/>
            <person name="Schartl M."/>
            <person name="Guiguen Y."/>
        </authorList>
    </citation>
    <scope>NUCLEOTIDE SEQUENCE [LARGE SCALE GENOMIC DNA]</scope>
    <source>
        <strain evidence="12">Hh-F2</strain>
        <tissue evidence="12">Blood</tissue>
    </source>
</reference>
<feature type="transmembrane region" description="Helical" evidence="10">
    <location>
        <begin position="113"/>
        <end position="131"/>
    </location>
</feature>
<comment type="caution">
    <text evidence="12">The sequence shown here is derived from an EMBL/GenBank/DDBJ whole genome shotgun (WGS) entry which is preliminary data.</text>
</comment>
<dbReference type="Gene3D" id="1.20.1070.10">
    <property type="entry name" value="Rhodopsin 7-helix transmembrane proteins"/>
    <property type="match status" value="1"/>
</dbReference>
<evidence type="ECO:0000256" key="4">
    <source>
        <dbReference type="ARBA" id="ARBA00022989"/>
    </source>
</evidence>
<dbReference type="InterPro" id="IPR000276">
    <property type="entry name" value="GPCR_Rhodpsn"/>
</dbReference>
<evidence type="ECO:0000256" key="7">
    <source>
        <dbReference type="ARBA" id="ARBA00023170"/>
    </source>
</evidence>
<feature type="transmembrane region" description="Helical" evidence="10">
    <location>
        <begin position="239"/>
        <end position="262"/>
    </location>
</feature>
<keyword evidence="7 9" id="KW-0675">Receptor</keyword>
<dbReference type="Proteomes" id="UP001369086">
    <property type="component" value="Unassembled WGS sequence"/>
</dbReference>
<feature type="transmembrane region" description="Helical" evidence="10">
    <location>
        <begin position="151"/>
        <end position="173"/>
    </location>
</feature>
<sequence>MEEGAGTYNYKGDYAGDTDYEDESCNKEDVQNFGAIVTPILYTLVIVLSLIGNLLVLWILVKYENLKSITNIFTLNLAVSDLLFTFSLPFWAFTYTYRYGWVFGGHMCKVIQATFYGGFYSGILFLTMMTIHRYIAVVHPLYDLGSRKSCYGITATVVIWIISILAVVPVIYFNEVKVEQSDSNVMTCDYHTHPWKQIGAYQQNVFFLVAFSVIIYCYFRILKKLLQSKTHKRYRTVKLIFSIVVVFFFGWAPFNVVIFLRTLVHFDIQYFTDCTVSKHLDYALYVCRKIAFFHCCLNPVFYAFMGVKFRNHLKTLLQKCWFYKNTEEQPMTPTRVRFSFHGEGSIY</sequence>
<gene>
    <name evidence="12" type="ORF">HHUSO_G4035</name>
</gene>
<dbReference type="PRINTS" id="PR00657">
    <property type="entry name" value="CCCHEMOKINER"/>
</dbReference>
<keyword evidence="4 10" id="KW-1133">Transmembrane helix</keyword>
<evidence type="ECO:0000256" key="3">
    <source>
        <dbReference type="ARBA" id="ARBA00022692"/>
    </source>
</evidence>
<feature type="transmembrane region" description="Helical" evidence="10">
    <location>
        <begin position="282"/>
        <end position="304"/>
    </location>
</feature>
<feature type="transmembrane region" description="Helical" evidence="10">
    <location>
        <begin position="200"/>
        <end position="219"/>
    </location>
</feature>
<protein>
    <submittedName>
        <fullName evidence="12">Chemokine XC receptor 1-like</fullName>
    </submittedName>
</protein>
<evidence type="ECO:0000313" key="13">
    <source>
        <dbReference type="Proteomes" id="UP001369086"/>
    </source>
</evidence>
<feature type="transmembrane region" description="Helical" evidence="10">
    <location>
        <begin position="40"/>
        <end position="61"/>
    </location>
</feature>
<evidence type="ECO:0000259" key="11">
    <source>
        <dbReference type="PROSITE" id="PS50262"/>
    </source>
</evidence>
<accession>A0ABR1A432</accession>
<dbReference type="PANTHER" id="PTHR10489">
    <property type="entry name" value="CELL ADHESION MOLECULE"/>
    <property type="match status" value="1"/>
</dbReference>
<proteinExistence type="inferred from homology"/>
<dbReference type="PRINTS" id="PR00237">
    <property type="entry name" value="GPCRRHODOPSN"/>
</dbReference>
<keyword evidence="13" id="KW-1185">Reference proteome</keyword>
<comment type="similarity">
    <text evidence="9">Belongs to the G-protein coupled receptor 1 family.</text>
</comment>
<evidence type="ECO:0000256" key="9">
    <source>
        <dbReference type="RuleBase" id="RU000688"/>
    </source>
</evidence>
<evidence type="ECO:0000256" key="6">
    <source>
        <dbReference type="ARBA" id="ARBA00023136"/>
    </source>
</evidence>
<dbReference type="Pfam" id="PF00001">
    <property type="entry name" value="7tm_1"/>
    <property type="match status" value="1"/>
</dbReference>
<dbReference type="InterPro" id="IPR017452">
    <property type="entry name" value="GPCR_Rhodpsn_7TM"/>
</dbReference>
<feature type="transmembrane region" description="Helical" evidence="10">
    <location>
        <begin position="73"/>
        <end position="93"/>
    </location>
</feature>
<comment type="subcellular location">
    <subcellularLocation>
        <location evidence="1">Cell membrane</location>
        <topology evidence="1">Multi-pass membrane protein</topology>
    </subcellularLocation>
</comment>
<dbReference type="PANTHER" id="PTHR10489:SF730">
    <property type="entry name" value="CHEMOKINE XC RECEPTOR 1"/>
    <property type="match status" value="1"/>
</dbReference>
<feature type="domain" description="G-protein coupled receptors family 1 profile" evidence="11">
    <location>
        <begin position="52"/>
        <end position="302"/>
    </location>
</feature>
<keyword evidence="5 9" id="KW-0297">G-protein coupled receptor</keyword>
<dbReference type="PROSITE" id="PS00237">
    <property type="entry name" value="G_PROTEIN_RECEP_F1_1"/>
    <property type="match status" value="1"/>
</dbReference>
<dbReference type="InterPro" id="IPR050119">
    <property type="entry name" value="CCR1-9-like"/>
</dbReference>
<evidence type="ECO:0000256" key="1">
    <source>
        <dbReference type="ARBA" id="ARBA00004651"/>
    </source>
</evidence>